<reference evidence="1 2" key="1">
    <citation type="submission" date="2018-05" db="EMBL/GenBank/DDBJ databases">
        <title>Reference genomes for bee gut microbiota database.</title>
        <authorList>
            <person name="Ellegaard K.M."/>
        </authorList>
    </citation>
    <scope>NUCLEOTIDE SEQUENCE [LARGE SCALE GENOMIC DNA]</scope>
    <source>
        <strain evidence="1 2">ESL0182</strain>
    </source>
</reference>
<dbReference type="Proteomes" id="UP000247932">
    <property type="component" value="Unassembled WGS sequence"/>
</dbReference>
<dbReference type="STRING" id="1196095.GAPWK_1389"/>
<gene>
    <name evidence="1" type="ORF">DKK70_07380</name>
</gene>
<comment type="caution">
    <text evidence="1">The sequence shown here is derived from an EMBL/GenBank/DDBJ whole genome shotgun (WGS) entry which is preliminary data.</text>
</comment>
<sequence>MDELEKIKIIERAELLSRLITEYIHLRENDKDIILFWFRDLLEPLKEQLPHNSIEKRNNS</sequence>
<keyword evidence="2" id="KW-1185">Reference proteome</keyword>
<dbReference type="EMBL" id="QGLR01000009">
    <property type="protein sequence ID" value="PXZ07655.1"/>
    <property type="molecule type" value="Genomic_DNA"/>
</dbReference>
<protein>
    <submittedName>
        <fullName evidence="1">Uncharacterized protein</fullName>
    </submittedName>
</protein>
<dbReference type="OrthoDB" id="7065270at2"/>
<proteinExistence type="predicted"/>
<evidence type="ECO:0000313" key="1">
    <source>
        <dbReference type="EMBL" id="PXZ07655.1"/>
    </source>
</evidence>
<dbReference type="RefSeq" id="WP_110433396.1">
    <property type="nucleotide sequence ID" value="NZ_QGLR01000009.1"/>
</dbReference>
<name>A0A2V4E351_9GAMM</name>
<evidence type="ECO:0000313" key="2">
    <source>
        <dbReference type="Proteomes" id="UP000247932"/>
    </source>
</evidence>
<dbReference type="AlphaFoldDB" id="A0A2V4E351"/>
<accession>A0A2V4E351</accession>
<organism evidence="1 2">
    <name type="scientific">Gilliamella apicola</name>
    <dbReference type="NCBI Taxonomy" id="1196095"/>
    <lineage>
        <taxon>Bacteria</taxon>
        <taxon>Pseudomonadati</taxon>
        <taxon>Pseudomonadota</taxon>
        <taxon>Gammaproteobacteria</taxon>
        <taxon>Orbales</taxon>
        <taxon>Orbaceae</taxon>
        <taxon>Gilliamella</taxon>
    </lineage>
</organism>